<name>A0ACC2TRG5_9FUNG</name>
<keyword evidence="2" id="KW-1185">Reference proteome</keyword>
<protein>
    <submittedName>
        <fullName evidence="1">Uncharacterized protein</fullName>
    </submittedName>
</protein>
<dbReference type="Proteomes" id="UP001165960">
    <property type="component" value="Unassembled WGS sequence"/>
</dbReference>
<proteinExistence type="predicted"/>
<evidence type="ECO:0000313" key="1">
    <source>
        <dbReference type="EMBL" id="KAJ9077076.1"/>
    </source>
</evidence>
<sequence>MDLPWFIWLESFEHLPAKEKASFRLMNREWAASINCSLYNLLTPEVVLLKRIGKYVKSIVSHLEIKYLKLVKEQCPRLAHIAFKGQPMWVSAKTLDCFEAVASMPFLISLSIGIPFYRDTLFNIPLGTSLKMIDLNLSGLEMEEQIEYISALNLPNLIVLHLNGLIPSPNMLHYSKLSLVKKVRLQYDSEEIMVTKTLIPPIETLEKATIEIKSNRPSHHLPNPKFVPNLVSVAFITPRPLELFRKEGHIYPSVKHLYLDSSFNMLGKIQRIFPNCVSFELFLDEGKMPNLSHDIEGIKWLNLSLDPRNVFKSKLQVESLTTLSINDTLFSWAISCLPNLEHLRLSGSKLQKATKLPPDNLKTLPSLLTLYVIGLREDAYYRKLLPCLPNLEHIYSDYVAKNKTVISKVSPNVKVHAYVPMENIIKYHGA</sequence>
<dbReference type="EMBL" id="QTSX02002223">
    <property type="protein sequence ID" value="KAJ9077076.1"/>
    <property type="molecule type" value="Genomic_DNA"/>
</dbReference>
<accession>A0ACC2TRG5</accession>
<gene>
    <name evidence="1" type="ORF">DSO57_1020195</name>
</gene>
<comment type="caution">
    <text evidence="1">The sequence shown here is derived from an EMBL/GenBank/DDBJ whole genome shotgun (WGS) entry which is preliminary data.</text>
</comment>
<reference evidence="1" key="1">
    <citation type="submission" date="2022-04" db="EMBL/GenBank/DDBJ databases">
        <title>Genome of the entomopathogenic fungus Entomophthora muscae.</title>
        <authorList>
            <person name="Elya C."/>
            <person name="Lovett B.R."/>
            <person name="Lee E."/>
            <person name="Macias A.M."/>
            <person name="Hajek A.E."/>
            <person name="De Bivort B.L."/>
            <person name="Kasson M.T."/>
            <person name="De Fine Licht H.H."/>
            <person name="Stajich J.E."/>
        </authorList>
    </citation>
    <scope>NUCLEOTIDE SEQUENCE</scope>
    <source>
        <strain evidence="1">Berkeley</strain>
    </source>
</reference>
<evidence type="ECO:0000313" key="2">
    <source>
        <dbReference type="Proteomes" id="UP001165960"/>
    </source>
</evidence>
<organism evidence="1 2">
    <name type="scientific">Entomophthora muscae</name>
    <dbReference type="NCBI Taxonomy" id="34485"/>
    <lineage>
        <taxon>Eukaryota</taxon>
        <taxon>Fungi</taxon>
        <taxon>Fungi incertae sedis</taxon>
        <taxon>Zoopagomycota</taxon>
        <taxon>Entomophthoromycotina</taxon>
        <taxon>Entomophthoromycetes</taxon>
        <taxon>Entomophthorales</taxon>
        <taxon>Entomophthoraceae</taxon>
        <taxon>Entomophthora</taxon>
    </lineage>
</organism>